<evidence type="ECO:0000256" key="8">
    <source>
        <dbReference type="PROSITE-ProRule" id="PRU00108"/>
    </source>
</evidence>
<keyword evidence="2" id="KW-0805">Transcription regulation</keyword>
<dbReference type="SMART" id="SM00389">
    <property type="entry name" value="HOX"/>
    <property type="match status" value="1"/>
</dbReference>
<feature type="region of interest" description="Disordered" evidence="10">
    <location>
        <begin position="1"/>
        <end position="52"/>
    </location>
</feature>
<evidence type="ECO:0000256" key="2">
    <source>
        <dbReference type="ARBA" id="ARBA00023015"/>
    </source>
</evidence>
<dbReference type="GO" id="GO:0000981">
    <property type="term" value="F:DNA-binding transcription factor activity, RNA polymerase II-specific"/>
    <property type="evidence" value="ECO:0007669"/>
    <property type="project" value="InterPro"/>
</dbReference>
<feature type="non-terminal residue" evidence="12">
    <location>
        <position position="183"/>
    </location>
</feature>
<evidence type="ECO:0000256" key="4">
    <source>
        <dbReference type="ARBA" id="ARBA00023155"/>
    </source>
</evidence>
<evidence type="ECO:0000256" key="10">
    <source>
        <dbReference type="SAM" id="MobiDB-lite"/>
    </source>
</evidence>
<dbReference type="InterPro" id="IPR020479">
    <property type="entry name" value="HD_metazoa"/>
</dbReference>
<comment type="subcellular location">
    <subcellularLocation>
        <location evidence="1 8 9">Nucleus</location>
    </subcellularLocation>
</comment>
<evidence type="ECO:0000256" key="3">
    <source>
        <dbReference type="ARBA" id="ARBA00023125"/>
    </source>
</evidence>
<feature type="DNA-binding region" description="Homeobox" evidence="8">
    <location>
        <begin position="55"/>
        <end position="114"/>
    </location>
</feature>
<dbReference type="PROSITE" id="PS50071">
    <property type="entry name" value="HOMEOBOX_2"/>
    <property type="match status" value="1"/>
</dbReference>
<protein>
    <recommendedName>
        <fullName evidence="11">Homeobox domain-containing protein</fullName>
    </recommendedName>
</protein>
<dbReference type="Pfam" id="PF00046">
    <property type="entry name" value="Homeodomain"/>
    <property type="match status" value="1"/>
</dbReference>
<organism evidence="12 13">
    <name type="scientific">Pristionchus fissidentatus</name>
    <dbReference type="NCBI Taxonomy" id="1538716"/>
    <lineage>
        <taxon>Eukaryota</taxon>
        <taxon>Metazoa</taxon>
        <taxon>Ecdysozoa</taxon>
        <taxon>Nematoda</taxon>
        <taxon>Chromadorea</taxon>
        <taxon>Rhabditida</taxon>
        <taxon>Rhabditina</taxon>
        <taxon>Diplogasteromorpha</taxon>
        <taxon>Diplogasteroidea</taxon>
        <taxon>Neodiplogasteridae</taxon>
        <taxon>Pristionchus</taxon>
    </lineage>
</organism>
<sequence length="183" mass="20399">DQSSIHSVMSTHQDDGSAFRRSSESTTTNGDSEIDEEITDNMDHTLSLDNNENKKKKTRTVFSRYQVSQLEHMFDNKRYLSSNERAALAHKLSLTETQVKIWFQNRRNKFKRQATVEESAALQIQRSTIFAPAAAAASVAAMMNAAAVDHCSQPPASLPSVLQTPTGHIPMGFMHRSNLDTTT</sequence>
<dbReference type="GO" id="GO:0000977">
    <property type="term" value="F:RNA polymerase II transcription regulatory region sequence-specific DNA binding"/>
    <property type="evidence" value="ECO:0007669"/>
    <property type="project" value="TreeGrafter"/>
</dbReference>
<evidence type="ECO:0000256" key="9">
    <source>
        <dbReference type="RuleBase" id="RU000682"/>
    </source>
</evidence>
<dbReference type="Gene3D" id="1.10.10.60">
    <property type="entry name" value="Homeodomain-like"/>
    <property type="match status" value="1"/>
</dbReference>
<feature type="compositionally biased region" description="Polar residues" evidence="10">
    <location>
        <begin position="1"/>
        <end position="11"/>
    </location>
</feature>
<evidence type="ECO:0000256" key="5">
    <source>
        <dbReference type="ARBA" id="ARBA00023163"/>
    </source>
</evidence>
<dbReference type="PANTHER" id="PTHR46110:SF3">
    <property type="entry name" value="HOMEOBOX PROTEIN HMX"/>
    <property type="match status" value="1"/>
</dbReference>
<dbReference type="InterPro" id="IPR017970">
    <property type="entry name" value="Homeobox_CS"/>
</dbReference>
<dbReference type="InterPro" id="IPR009057">
    <property type="entry name" value="Homeodomain-like_sf"/>
</dbReference>
<dbReference type="Proteomes" id="UP001432322">
    <property type="component" value="Unassembled WGS sequence"/>
</dbReference>
<dbReference type="InterPro" id="IPR001356">
    <property type="entry name" value="HD"/>
</dbReference>
<dbReference type="GO" id="GO:0005634">
    <property type="term" value="C:nucleus"/>
    <property type="evidence" value="ECO:0007669"/>
    <property type="project" value="UniProtKB-SubCell"/>
</dbReference>
<evidence type="ECO:0000256" key="7">
    <source>
        <dbReference type="ARBA" id="ARBA00038165"/>
    </source>
</evidence>
<evidence type="ECO:0000313" key="13">
    <source>
        <dbReference type="Proteomes" id="UP001432322"/>
    </source>
</evidence>
<keyword evidence="13" id="KW-1185">Reference proteome</keyword>
<comment type="caution">
    <text evidence="12">The sequence shown here is derived from an EMBL/GenBank/DDBJ whole genome shotgun (WGS) entry which is preliminary data.</text>
</comment>
<dbReference type="PRINTS" id="PR00024">
    <property type="entry name" value="HOMEOBOX"/>
</dbReference>
<evidence type="ECO:0000256" key="6">
    <source>
        <dbReference type="ARBA" id="ARBA00023242"/>
    </source>
</evidence>
<feature type="non-terminal residue" evidence="12">
    <location>
        <position position="1"/>
    </location>
</feature>
<dbReference type="CDD" id="cd00086">
    <property type="entry name" value="homeodomain"/>
    <property type="match status" value="1"/>
</dbReference>
<dbReference type="InterPro" id="IPR051300">
    <property type="entry name" value="HMX_Homeobox_TF"/>
</dbReference>
<dbReference type="SUPFAM" id="SSF46689">
    <property type="entry name" value="Homeodomain-like"/>
    <property type="match status" value="1"/>
</dbReference>
<keyword evidence="6 8" id="KW-0539">Nucleus</keyword>
<feature type="compositionally biased region" description="Basic and acidic residues" evidence="10">
    <location>
        <begin position="12"/>
        <end position="23"/>
    </location>
</feature>
<keyword evidence="5" id="KW-0804">Transcription</keyword>
<gene>
    <name evidence="12" type="ORF">PFISCL1PPCAC_28281</name>
</gene>
<accession>A0AAV5X4F7</accession>
<keyword evidence="4 8" id="KW-0371">Homeobox</keyword>
<evidence type="ECO:0000313" key="12">
    <source>
        <dbReference type="EMBL" id="GMT36984.1"/>
    </source>
</evidence>
<dbReference type="InterPro" id="IPR000047">
    <property type="entry name" value="HTH_motif"/>
</dbReference>
<evidence type="ECO:0000259" key="11">
    <source>
        <dbReference type="PROSITE" id="PS50071"/>
    </source>
</evidence>
<comment type="similarity">
    <text evidence="7">Belongs to the HMX homeobox family.</text>
</comment>
<evidence type="ECO:0000256" key="1">
    <source>
        <dbReference type="ARBA" id="ARBA00004123"/>
    </source>
</evidence>
<dbReference type="AlphaFoldDB" id="A0AAV5X4F7"/>
<reference evidence="12" key="1">
    <citation type="submission" date="2023-10" db="EMBL/GenBank/DDBJ databases">
        <title>Genome assembly of Pristionchus species.</title>
        <authorList>
            <person name="Yoshida K."/>
            <person name="Sommer R.J."/>
        </authorList>
    </citation>
    <scope>NUCLEOTIDE SEQUENCE</scope>
    <source>
        <strain evidence="12">RS5133</strain>
    </source>
</reference>
<dbReference type="PROSITE" id="PS00027">
    <property type="entry name" value="HOMEOBOX_1"/>
    <property type="match status" value="1"/>
</dbReference>
<dbReference type="PANTHER" id="PTHR46110">
    <property type="entry name" value="HOMEOBOX PROTEIN HMX"/>
    <property type="match status" value="1"/>
</dbReference>
<proteinExistence type="inferred from homology"/>
<dbReference type="PRINTS" id="PR00031">
    <property type="entry name" value="HTHREPRESSR"/>
</dbReference>
<dbReference type="EMBL" id="BTSY01000007">
    <property type="protein sequence ID" value="GMT36984.1"/>
    <property type="molecule type" value="Genomic_DNA"/>
</dbReference>
<name>A0AAV5X4F7_9BILA</name>
<keyword evidence="3 8" id="KW-0238">DNA-binding</keyword>
<feature type="domain" description="Homeobox" evidence="11">
    <location>
        <begin position="53"/>
        <end position="113"/>
    </location>
</feature>